<feature type="region of interest" description="Disordered" evidence="1">
    <location>
        <begin position="84"/>
        <end position="137"/>
    </location>
</feature>
<feature type="signal peptide" evidence="2">
    <location>
        <begin position="1"/>
        <end position="31"/>
    </location>
</feature>
<sequence>MRGRQLTKPVPSFQVLRMLFVLVADRGVGQGQCSTTIQSSPHALAPTKSQGGRQPSVCSFMPNRDANDLGSLLLGSWFAYPEATKPTTTIPSCRAGQQVARRSSRRGQPRPLTSPAAGRNTATRKRLSSVRTGLPVPRVQFPLPPASSVSLRSA</sequence>
<evidence type="ECO:0008006" key="4">
    <source>
        <dbReference type="Google" id="ProtNLM"/>
    </source>
</evidence>
<evidence type="ECO:0000313" key="3">
    <source>
        <dbReference type="EMBL" id="ACR38639.1"/>
    </source>
</evidence>
<accession>C4JBT9</accession>
<name>C4JBT9_MAIZE</name>
<evidence type="ECO:0000256" key="1">
    <source>
        <dbReference type="SAM" id="MobiDB-lite"/>
    </source>
</evidence>
<reference evidence="3" key="1">
    <citation type="journal article" date="2009" name="PLoS Genet.">
        <title>Sequencing, mapping, and analysis of 27,455 maize full-length cDNAs.</title>
        <authorList>
            <person name="Soderlund C."/>
            <person name="Descour A."/>
            <person name="Kudrna D."/>
            <person name="Bomhoff M."/>
            <person name="Boyd L."/>
            <person name="Currie J."/>
            <person name="Angelova A."/>
            <person name="Collura K."/>
            <person name="Wissotski M."/>
            <person name="Ashley E."/>
            <person name="Morrow D."/>
            <person name="Fernandes J."/>
            <person name="Walbot V."/>
            <person name="Yu Y."/>
        </authorList>
    </citation>
    <scope>NUCLEOTIDE SEQUENCE</scope>
    <source>
        <strain evidence="3">B73</strain>
    </source>
</reference>
<feature type="compositionally biased region" description="Polar residues" evidence="1">
    <location>
        <begin position="34"/>
        <end position="57"/>
    </location>
</feature>
<dbReference type="EMBL" id="BT088286">
    <property type="protein sequence ID" value="ACR38639.1"/>
    <property type="molecule type" value="mRNA"/>
</dbReference>
<feature type="chain" id="PRO_5002939132" description="Secreted protein" evidence="2">
    <location>
        <begin position="32"/>
        <end position="154"/>
    </location>
</feature>
<organism evidence="3">
    <name type="scientific">Zea mays</name>
    <name type="common">Maize</name>
    <dbReference type="NCBI Taxonomy" id="4577"/>
    <lineage>
        <taxon>Eukaryota</taxon>
        <taxon>Viridiplantae</taxon>
        <taxon>Streptophyta</taxon>
        <taxon>Embryophyta</taxon>
        <taxon>Tracheophyta</taxon>
        <taxon>Spermatophyta</taxon>
        <taxon>Magnoliopsida</taxon>
        <taxon>Liliopsida</taxon>
        <taxon>Poales</taxon>
        <taxon>Poaceae</taxon>
        <taxon>PACMAD clade</taxon>
        <taxon>Panicoideae</taxon>
        <taxon>Andropogonodae</taxon>
        <taxon>Andropogoneae</taxon>
        <taxon>Tripsacinae</taxon>
        <taxon>Zea</taxon>
    </lineage>
</organism>
<evidence type="ECO:0000256" key="2">
    <source>
        <dbReference type="SAM" id="SignalP"/>
    </source>
</evidence>
<feature type="region of interest" description="Disordered" evidence="1">
    <location>
        <begin position="34"/>
        <end position="62"/>
    </location>
</feature>
<dbReference type="AlphaFoldDB" id="C4JBT9"/>
<keyword evidence="2" id="KW-0732">Signal</keyword>
<proteinExistence type="evidence at transcript level"/>
<protein>
    <recommendedName>
        <fullName evidence="4">Secreted protein</fullName>
    </recommendedName>
</protein>